<dbReference type="PROSITE" id="PS51720">
    <property type="entry name" value="G_AIG1"/>
    <property type="match status" value="1"/>
</dbReference>
<dbReference type="Pfam" id="PF04548">
    <property type="entry name" value="AIG1"/>
    <property type="match status" value="1"/>
</dbReference>
<dbReference type="GO" id="GO:0005525">
    <property type="term" value="F:GTP binding"/>
    <property type="evidence" value="ECO:0007669"/>
    <property type="project" value="UniProtKB-KW"/>
</dbReference>
<evidence type="ECO:0000313" key="6">
    <source>
        <dbReference type="EMBL" id="JAU15290.1"/>
    </source>
</evidence>
<feature type="domain" description="AIG1-type G" evidence="5">
    <location>
        <begin position="3"/>
        <end position="211"/>
    </location>
</feature>
<evidence type="ECO:0000256" key="3">
    <source>
        <dbReference type="ARBA" id="ARBA00023134"/>
    </source>
</evidence>
<gene>
    <name evidence="6" type="ORF">GA_TR18886_c0_g1_i1_g.60704</name>
</gene>
<keyword evidence="3" id="KW-0342">GTP-binding</keyword>
<dbReference type="SUPFAM" id="SSF52540">
    <property type="entry name" value="P-loop containing nucleoside triphosphate hydrolases"/>
    <property type="match status" value="1"/>
</dbReference>
<keyword evidence="4" id="KW-0175">Coiled coil</keyword>
<dbReference type="AlphaFoldDB" id="A0A1J3D5J8"/>
<evidence type="ECO:0000256" key="4">
    <source>
        <dbReference type="SAM" id="Coils"/>
    </source>
</evidence>
<evidence type="ECO:0000256" key="1">
    <source>
        <dbReference type="ARBA" id="ARBA00008535"/>
    </source>
</evidence>
<dbReference type="PANTHER" id="PTHR10903:SF146">
    <property type="entry name" value="AIG1-LIKE PROTEIN_ 48352-49494-RELATED"/>
    <property type="match status" value="1"/>
</dbReference>
<protein>
    <recommendedName>
        <fullName evidence="5">AIG1-type G domain-containing protein</fullName>
    </recommendedName>
</protein>
<feature type="coiled-coil region" evidence="4">
    <location>
        <begin position="231"/>
        <end position="258"/>
    </location>
</feature>
<accession>A0A1J3D5J8</accession>
<dbReference type="CDD" id="cd01852">
    <property type="entry name" value="AIG1"/>
    <property type="match status" value="1"/>
</dbReference>
<name>A0A1J3D5J8_NOCCA</name>
<proteinExistence type="inferred from homology"/>
<dbReference type="EMBL" id="GEVI01017030">
    <property type="protein sequence ID" value="JAU15290.1"/>
    <property type="molecule type" value="Transcribed_RNA"/>
</dbReference>
<dbReference type="InterPro" id="IPR027417">
    <property type="entry name" value="P-loop_NTPase"/>
</dbReference>
<sequence length="305" mass="34406">MQEPIKNIVLVGRTGNGKSATGNTLLGEKMFNSKPQAGGVTMKCEMYRAAIQDGPIINVIDTPGLFDSAVPGDYISEEIVNCLSMAKEGIHAMLFVISARNRITQEEESTINTLKCIFGSKIFDYLIVVFTGGDEFEAEDLTLDAYLRDGCPEFLMNVLRLCGGRKVLCNNRTTDEVKKVKQLKQLLDYVADVGYQNGHKPYTNQMHRQIKEECDMLRQQQRKVVESEKFAAKAAEMKKDLELEYDEKMRRMAQILEKKLKINSDAHVRAMRGVREALPIRPPGNVPVFHPFPQFRAPPPECSIM</sequence>
<dbReference type="PANTHER" id="PTHR10903">
    <property type="entry name" value="GTPASE, IMAP FAMILY MEMBER-RELATED"/>
    <property type="match status" value="1"/>
</dbReference>
<keyword evidence="2" id="KW-0547">Nucleotide-binding</keyword>
<evidence type="ECO:0000259" key="5">
    <source>
        <dbReference type="PROSITE" id="PS51720"/>
    </source>
</evidence>
<dbReference type="Gene3D" id="3.40.50.300">
    <property type="entry name" value="P-loop containing nucleotide triphosphate hydrolases"/>
    <property type="match status" value="1"/>
</dbReference>
<reference evidence="6" key="1">
    <citation type="submission" date="2016-07" db="EMBL/GenBank/DDBJ databases">
        <title>De novo transcriptome assembly of four accessions of the metal hyperaccumulator plant Noccaea caerulescens.</title>
        <authorList>
            <person name="Blande D."/>
            <person name="Halimaa P."/>
            <person name="Tervahauta A.I."/>
            <person name="Aarts M.G."/>
            <person name="Karenlampi S.O."/>
        </authorList>
    </citation>
    <scope>NUCLEOTIDE SEQUENCE</scope>
</reference>
<evidence type="ECO:0000256" key="2">
    <source>
        <dbReference type="ARBA" id="ARBA00022741"/>
    </source>
</evidence>
<dbReference type="InterPro" id="IPR045058">
    <property type="entry name" value="GIMA/IAN/Toc"/>
</dbReference>
<dbReference type="InterPro" id="IPR006703">
    <property type="entry name" value="G_AIG1"/>
</dbReference>
<dbReference type="FunFam" id="3.40.50.300:FF:000840">
    <property type="entry name" value="Immune-associated nucleotide-binding protein 9"/>
    <property type="match status" value="1"/>
</dbReference>
<comment type="similarity">
    <text evidence="1">Belongs to the TRAFAC class TrmE-Era-EngA-EngB-Septin-like GTPase superfamily. AIG1/Toc34/Toc159-like paraseptin GTPase family. IAN subfamily.</text>
</comment>
<organism evidence="6">
    <name type="scientific">Noccaea caerulescens</name>
    <name type="common">Alpine penny-cress</name>
    <name type="synonym">Thlaspi caerulescens</name>
    <dbReference type="NCBI Taxonomy" id="107243"/>
    <lineage>
        <taxon>Eukaryota</taxon>
        <taxon>Viridiplantae</taxon>
        <taxon>Streptophyta</taxon>
        <taxon>Embryophyta</taxon>
        <taxon>Tracheophyta</taxon>
        <taxon>Spermatophyta</taxon>
        <taxon>Magnoliopsida</taxon>
        <taxon>eudicotyledons</taxon>
        <taxon>Gunneridae</taxon>
        <taxon>Pentapetalae</taxon>
        <taxon>rosids</taxon>
        <taxon>malvids</taxon>
        <taxon>Brassicales</taxon>
        <taxon>Brassicaceae</taxon>
        <taxon>Coluteocarpeae</taxon>
        <taxon>Noccaea</taxon>
    </lineage>
</organism>